<evidence type="ECO:0000313" key="4">
    <source>
        <dbReference type="Proteomes" id="UP000179807"/>
    </source>
</evidence>
<evidence type="ECO:0000259" key="2">
    <source>
        <dbReference type="PROSITE" id="PS51294"/>
    </source>
</evidence>
<dbReference type="SUPFAM" id="SSF46689">
    <property type="entry name" value="Homeodomain-like"/>
    <property type="match status" value="1"/>
</dbReference>
<dbReference type="InterPro" id="IPR050560">
    <property type="entry name" value="MYB_TF"/>
</dbReference>
<dbReference type="VEuPathDB" id="TrichDB:TRFO_41532"/>
<dbReference type="PROSITE" id="PS51294">
    <property type="entry name" value="HTH_MYB"/>
    <property type="match status" value="2"/>
</dbReference>
<comment type="caution">
    <text evidence="3">The sequence shown here is derived from an EMBL/GenBank/DDBJ whole genome shotgun (WGS) entry which is preliminary data.</text>
</comment>
<feature type="domain" description="Myb-like" evidence="1">
    <location>
        <begin position="70"/>
        <end position="115"/>
    </location>
</feature>
<accession>A0A1J4L4I5</accession>
<dbReference type="Gene3D" id="1.10.10.60">
    <property type="entry name" value="Homeodomain-like"/>
    <property type="match status" value="2"/>
</dbReference>
<dbReference type="PROSITE" id="PS50090">
    <property type="entry name" value="MYB_LIKE"/>
    <property type="match status" value="2"/>
</dbReference>
<dbReference type="EMBL" id="MLAK01000066">
    <property type="protein sequence ID" value="OHT16854.1"/>
    <property type="molecule type" value="Genomic_DNA"/>
</dbReference>
<dbReference type="GO" id="GO:0000978">
    <property type="term" value="F:RNA polymerase II cis-regulatory region sequence-specific DNA binding"/>
    <property type="evidence" value="ECO:0007669"/>
    <property type="project" value="TreeGrafter"/>
</dbReference>
<dbReference type="InterPro" id="IPR001005">
    <property type="entry name" value="SANT/Myb"/>
</dbReference>
<dbReference type="InterPro" id="IPR009057">
    <property type="entry name" value="Homeodomain-like_sf"/>
</dbReference>
<dbReference type="OrthoDB" id="2143914at2759"/>
<dbReference type="Pfam" id="PF00249">
    <property type="entry name" value="Myb_DNA-binding"/>
    <property type="match status" value="2"/>
</dbReference>
<sequence length="206" mass="24442">MSDLKKMMEKEKKQRRRMKFLPDEDDMLRKLVNEYGESSWVQISSQMKGRNVRQCRERWKHYLSATCSSKDPFTEEEDRILIEKYLQLGPKWTKIAKFLKGRSDIQVKARIMQKLASLGNVFMNLPHPPTNVMANNNHMIIKNNFLIHDMANSENSQIVQNKPLENVIEELPDMKFEDDFEIFNQPVSENNNDNQNAENLFWNDFI</sequence>
<gene>
    <name evidence="3" type="ORF">TRFO_41532</name>
</gene>
<feature type="domain" description="HTH myb-type" evidence="2">
    <location>
        <begin position="70"/>
        <end position="119"/>
    </location>
</feature>
<name>A0A1J4L4I5_9EUKA</name>
<dbReference type="GO" id="GO:0005634">
    <property type="term" value="C:nucleus"/>
    <property type="evidence" value="ECO:0007669"/>
    <property type="project" value="TreeGrafter"/>
</dbReference>
<dbReference type="InterPro" id="IPR017930">
    <property type="entry name" value="Myb_dom"/>
</dbReference>
<dbReference type="PANTHER" id="PTHR45614">
    <property type="entry name" value="MYB PROTEIN-RELATED"/>
    <property type="match status" value="1"/>
</dbReference>
<feature type="domain" description="HTH myb-type" evidence="2">
    <location>
        <begin position="12"/>
        <end position="67"/>
    </location>
</feature>
<dbReference type="Proteomes" id="UP000179807">
    <property type="component" value="Unassembled WGS sequence"/>
</dbReference>
<dbReference type="CDD" id="cd00167">
    <property type="entry name" value="SANT"/>
    <property type="match status" value="2"/>
</dbReference>
<keyword evidence="4" id="KW-1185">Reference proteome</keyword>
<reference evidence="3" key="1">
    <citation type="submission" date="2016-10" db="EMBL/GenBank/DDBJ databases">
        <authorList>
            <person name="Benchimol M."/>
            <person name="Almeida L.G."/>
            <person name="Vasconcelos A.T."/>
            <person name="Perreira-Neves A."/>
            <person name="Rosa I.A."/>
            <person name="Tasca T."/>
            <person name="Bogo M.R."/>
            <person name="de Souza W."/>
        </authorList>
    </citation>
    <scope>NUCLEOTIDE SEQUENCE [LARGE SCALE GENOMIC DNA]</scope>
    <source>
        <strain evidence="3">K</strain>
    </source>
</reference>
<evidence type="ECO:0000259" key="1">
    <source>
        <dbReference type="PROSITE" id="PS50090"/>
    </source>
</evidence>
<proteinExistence type="predicted"/>
<protein>
    <submittedName>
        <fullName evidence="3">Myb-like DNA-binding domain containing protein</fullName>
    </submittedName>
</protein>
<dbReference type="PANTHER" id="PTHR45614:SF253">
    <property type="entry name" value="CHROMOSOME UNDETERMINED SCAFFOLD_38, WHOLE GENOME SHOTGUN SEQUENCE"/>
    <property type="match status" value="1"/>
</dbReference>
<dbReference type="GeneID" id="94848534"/>
<feature type="domain" description="Myb-like" evidence="1">
    <location>
        <begin position="12"/>
        <end position="63"/>
    </location>
</feature>
<dbReference type="AlphaFoldDB" id="A0A1J4L4I5"/>
<dbReference type="SMART" id="SM00717">
    <property type="entry name" value="SANT"/>
    <property type="match status" value="2"/>
</dbReference>
<dbReference type="RefSeq" id="XP_068369990.1">
    <property type="nucleotide sequence ID" value="XM_068513830.1"/>
</dbReference>
<evidence type="ECO:0000313" key="3">
    <source>
        <dbReference type="EMBL" id="OHT16854.1"/>
    </source>
</evidence>
<organism evidence="3 4">
    <name type="scientific">Tritrichomonas foetus</name>
    <dbReference type="NCBI Taxonomy" id="1144522"/>
    <lineage>
        <taxon>Eukaryota</taxon>
        <taxon>Metamonada</taxon>
        <taxon>Parabasalia</taxon>
        <taxon>Tritrichomonadida</taxon>
        <taxon>Tritrichomonadidae</taxon>
        <taxon>Tritrichomonas</taxon>
    </lineage>
</organism>
<dbReference type="GO" id="GO:0000981">
    <property type="term" value="F:DNA-binding transcription factor activity, RNA polymerase II-specific"/>
    <property type="evidence" value="ECO:0007669"/>
    <property type="project" value="TreeGrafter"/>
</dbReference>